<dbReference type="EMBL" id="MQUA01000014">
    <property type="protein sequence ID" value="PQB03224.1"/>
    <property type="molecule type" value="Genomic_DNA"/>
</dbReference>
<evidence type="ECO:0000313" key="2">
    <source>
        <dbReference type="Proteomes" id="UP000239522"/>
    </source>
</evidence>
<name>A0A2S7KKR9_9FLAO</name>
<dbReference type="Proteomes" id="UP000239522">
    <property type="component" value="Unassembled WGS sequence"/>
</dbReference>
<proteinExistence type="predicted"/>
<reference evidence="1 2" key="1">
    <citation type="submission" date="2016-11" db="EMBL/GenBank/DDBJ databases">
        <title>Trade-off between light-utilization and light-protection in marine flavobacteria.</title>
        <authorList>
            <person name="Kumagai Y."/>
        </authorList>
    </citation>
    <scope>NUCLEOTIDE SEQUENCE [LARGE SCALE GENOMIC DNA]</scope>
    <source>
        <strain evidence="1 2">ATCC 700397</strain>
    </source>
</reference>
<dbReference type="AlphaFoldDB" id="A0A2S7KKR9"/>
<accession>A0A2S7KKR9</accession>
<sequence length="70" mass="7625">MLQTSVFFQPSFSKNCYIFSCFKSLFKIGIVAKIKAAMAPASSYFGTPHQTAVLIGKPTNVTPETTKMAT</sequence>
<comment type="caution">
    <text evidence="1">The sequence shown here is derived from an EMBL/GenBank/DDBJ whole genome shotgun (WGS) entry which is preliminary data.</text>
</comment>
<dbReference type="RefSeq" id="WP_104811158.1">
    <property type="nucleotide sequence ID" value="NZ_MQUA01000014.1"/>
</dbReference>
<gene>
    <name evidence="1" type="ORF">BST83_18105</name>
</gene>
<organism evidence="1 2">
    <name type="scientific">Polaribacter filamentus</name>
    <dbReference type="NCBI Taxonomy" id="53483"/>
    <lineage>
        <taxon>Bacteria</taxon>
        <taxon>Pseudomonadati</taxon>
        <taxon>Bacteroidota</taxon>
        <taxon>Flavobacteriia</taxon>
        <taxon>Flavobacteriales</taxon>
        <taxon>Flavobacteriaceae</taxon>
    </lineage>
</organism>
<evidence type="ECO:0000313" key="1">
    <source>
        <dbReference type="EMBL" id="PQB03224.1"/>
    </source>
</evidence>
<keyword evidence="2" id="KW-1185">Reference proteome</keyword>
<protein>
    <submittedName>
        <fullName evidence="1">Uncharacterized protein</fullName>
    </submittedName>
</protein>